<name>A0ABR7EFD0_9FIRM</name>
<evidence type="ECO:0000256" key="1">
    <source>
        <dbReference type="SAM" id="Phobius"/>
    </source>
</evidence>
<dbReference type="PROSITE" id="PS51464">
    <property type="entry name" value="SIS"/>
    <property type="match status" value="1"/>
</dbReference>
<evidence type="ECO:0000313" key="4">
    <source>
        <dbReference type="Proteomes" id="UP000606889"/>
    </source>
</evidence>
<reference evidence="3 4" key="1">
    <citation type="submission" date="2020-08" db="EMBL/GenBank/DDBJ databases">
        <title>Genome public.</title>
        <authorList>
            <person name="Liu C."/>
            <person name="Sun Q."/>
        </authorList>
    </citation>
    <scope>NUCLEOTIDE SEQUENCE [LARGE SCALE GENOMIC DNA]</scope>
    <source>
        <strain evidence="3 4">NSJ-35</strain>
    </source>
</reference>
<dbReference type="PANTHER" id="PTHR42745">
    <property type="match status" value="1"/>
</dbReference>
<feature type="transmembrane region" description="Helical" evidence="1">
    <location>
        <begin position="153"/>
        <end position="176"/>
    </location>
</feature>
<dbReference type="RefSeq" id="WP_186857954.1">
    <property type="nucleotide sequence ID" value="NZ_JACOON010000004.1"/>
</dbReference>
<protein>
    <submittedName>
        <fullName evidence="3">SIS domain-containing protein</fullName>
    </submittedName>
</protein>
<keyword evidence="1" id="KW-0472">Membrane</keyword>
<dbReference type="InterPro" id="IPR050986">
    <property type="entry name" value="GutQ/KpsF_isomerases"/>
</dbReference>
<dbReference type="Pfam" id="PF01380">
    <property type="entry name" value="SIS"/>
    <property type="match status" value="1"/>
</dbReference>
<dbReference type="CDD" id="cd05014">
    <property type="entry name" value="SIS_Kpsf"/>
    <property type="match status" value="1"/>
</dbReference>
<dbReference type="InterPro" id="IPR035474">
    <property type="entry name" value="SIS_Kpsf"/>
</dbReference>
<dbReference type="InterPro" id="IPR001347">
    <property type="entry name" value="SIS_dom"/>
</dbReference>
<dbReference type="InterPro" id="IPR046348">
    <property type="entry name" value="SIS_dom_sf"/>
</dbReference>
<feature type="domain" description="SIS" evidence="2">
    <location>
        <begin position="38"/>
        <end position="181"/>
    </location>
</feature>
<dbReference type="PANTHER" id="PTHR42745:SF1">
    <property type="entry name" value="ARABINOSE 5-PHOSPHATE ISOMERASE KDSD"/>
    <property type="match status" value="1"/>
</dbReference>
<keyword evidence="4" id="KW-1185">Reference proteome</keyword>
<dbReference type="Proteomes" id="UP000606889">
    <property type="component" value="Unassembled WGS sequence"/>
</dbReference>
<keyword evidence="1" id="KW-0812">Transmembrane</keyword>
<comment type="caution">
    <text evidence="3">The sequence shown here is derived from an EMBL/GenBank/DDBJ whole genome shotgun (WGS) entry which is preliminary data.</text>
</comment>
<sequence length="204" mass="21806">MQKDYQEIYTQVLTDERNIVDSLLTTLDYAVMDQIVDLLLTLKARGKKVVTAGCGTSGVAAQKIAHTLSVIEVPSLFLSPANSIHGGMGVIQQGDVVVLLAKGGTTQEILNYLPACKKKGATVIGVTENENSPLGRGCDILLKVSVEKEPCPWGLIASGSIVAAIAAWDAIAFAVMQHNGFTKKDFFLTHPGGSVGEKLRRERL</sequence>
<keyword evidence="1" id="KW-1133">Transmembrane helix</keyword>
<gene>
    <name evidence="3" type="ORF">H8S18_08890</name>
</gene>
<evidence type="ECO:0000313" key="3">
    <source>
        <dbReference type="EMBL" id="MBC5648451.1"/>
    </source>
</evidence>
<dbReference type="EMBL" id="JACOON010000004">
    <property type="protein sequence ID" value="MBC5648451.1"/>
    <property type="molecule type" value="Genomic_DNA"/>
</dbReference>
<proteinExistence type="predicted"/>
<dbReference type="Gene3D" id="3.40.50.10490">
    <property type="entry name" value="Glucose-6-phosphate isomerase like protein, domain 1"/>
    <property type="match status" value="1"/>
</dbReference>
<evidence type="ECO:0000259" key="2">
    <source>
        <dbReference type="PROSITE" id="PS51464"/>
    </source>
</evidence>
<organism evidence="3 4">
    <name type="scientific">Christensenella tenuis</name>
    <dbReference type="NCBI Taxonomy" id="2763033"/>
    <lineage>
        <taxon>Bacteria</taxon>
        <taxon>Bacillati</taxon>
        <taxon>Bacillota</taxon>
        <taxon>Clostridia</taxon>
        <taxon>Christensenellales</taxon>
        <taxon>Christensenellaceae</taxon>
        <taxon>Christensenella</taxon>
    </lineage>
</organism>
<accession>A0ABR7EFD0</accession>
<dbReference type="SUPFAM" id="SSF53697">
    <property type="entry name" value="SIS domain"/>
    <property type="match status" value="1"/>
</dbReference>